<proteinExistence type="predicted"/>
<organism evidence="2 3">
    <name type="scientific">Phyllostomus discolor</name>
    <name type="common">pale spear-nosed bat</name>
    <dbReference type="NCBI Taxonomy" id="89673"/>
    <lineage>
        <taxon>Eukaryota</taxon>
        <taxon>Metazoa</taxon>
        <taxon>Chordata</taxon>
        <taxon>Craniata</taxon>
        <taxon>Vertebrata</taxon>
        <taxon>Euteleostomi</taxon>
        <taxon>Mammalia</taxon>
        <taxon>Eutheria</taxon>
        <taxon>Laurasiatheria</taxon>
        <taxon>Chiroptera</taxon>
        <taxon>Yangochiroptera</taxon>
        <taxon>Phyllostomidae</taxon>
        <taxon>Phyllostominae</taxon>
        <taxon>Phyllostomus</taxon>
    </lineage>
</organism>
<dbReference type="AlphaFoldDB" id="A0A833Z1H5"/>
<reference evidence="2 3" key="1">
    <citation type="journal article" date="2020" name="Nature">
        <title>Six reference-quality genomes reveal evolution of bat adaptations.</title>
        <authorList>
            <person name="Jebb D."/>
            <person name="Huang Z."/>
            <person name="Pippel M."/>
            <person name="Hughes G.M."/>
            <person name="Lavrichenko K."/>
            <person name="Devanna P."/>
            <person name="Winkler S."/>
            <person name="Jermiin L.S."/>
            <person name="Skirmuntt E.C."/>
            <person name="Katzourakis A."/>
            <person name="Burkitt-Gray L."/>
            <person name="Ray D.A."/>
            <person name="Sullivan K.A.M."/>
            <person name="Roscito J.G."/>
            <person name="Kirilenko B.M."/>
            <person name="Davalos L.M."/>
            <person name="Corthals A.P."/>
            <person name="Power M.L."/>
            <person name="Jones G."/>
            <person name="Ransome R.D."/>
            <person name="Dechmann D.K.N."/>
            <person name="Locatelli A.G."/>
            <person name="Puechmaille S.J."/>
            <person name="Fedrigo O."/>
            <person name="Jarvis E.D."/>
            <person name="Hiller M."/>
            <person name="Vernes S.C."/>
            <person name="Myers E.W."/>
            <person name="Teeling E.C."/>
        </authorList>
    </citation>
    <scope>NUCLEOTIDE SEQUENCE [LARGE SCALE GENOMIC DNA]</scope>
    <source>
        <strain evidence="2">Bat1K_MPI-CBG_1</strain>
    </source>
</reference>
<evidence type="ECO:0000313" key="3">
    <source>
        <dbReference type="Proteomes" id="UP000664940"/>
    </source>
</evidence>
<evidence type="ECO:0000256" key="1">
    <source>
        <dbReference type="SAM" id="MobiDB-lite"/>
    </source>
</evidence>
<accession>A0A833Z1H5</accession>
<dbReference type="EMBL" id="JABVXQ010000011">
    <property type="protein sequence ID" value="KAF6086190.1"/>
    <property type="molecule type" value="Genomic_DNA"/>
</dbReference>
<evidence type="ECO:0000313" key="2">
    <source>
        <dbReference type="EMBL" id="KAF6086190.1"/>
    </source>
</evidence>
<sequence length="121" mass="13160">MLGPLSLKAFLANQVSQEFMHSFLGLITLGNHPFQHRAAPTSSIVSGLSQVGYEGSQEIRRLLTDRMRIQVMSKPRGEGLSPPFSLAPPKSFRDGPIMTVPVLGHPSLEESYPSLANQSST</sequence>
<gene>
    <name evidence="2" type="ORF">HJG60_008396</name>
</gene>
<dbReference type="Proteomes" id="UP000664940">
    <property type="component" value="Unassembled WGS sequence"/>
</dbReference>
<feature type="region of interest" description="Disordered" evidence="1">
    <location>
        <begin position="73"/>
        <end position="92"/>
    </location>
</feature>
<comment type="caution">
    <text evidence="2">The sequence shown here is derived from an EMBL/GenBank/DDBJ whole genome shotgun (WGS) entry which is preliminary data.</text>
</comment>
<name>A0A833Z1H5_9CHIR</name>
<protein>
    <submittedName>
        <fullName evidence="2">Uncharacterized protein</fullName>
    </submittedName>
</protein>